<evidence type="ECO:0000256" key="3">
    <source>
        <dbReference type="ARBA" id="ARBA00022643"/>
    </source>
</evidence>
<dbReference type="EMBL" id="CDPU01000028">
    <property type="protein sequence ID" value="CEO52400.1"/>
    <property type="molecule type" value="Genomic_DNA"/>
</dbReference>
<organism evidence="6">
    <name type="scientific">Bionectria ochroleuca</name>
    <name type="common">Gliocladium roseum</name>
    <dbReference type="NCBI Taxonomy" id="29856"/>
    <lineage>
        <taxon>Eukaryota</taxon>
        <taxon>Fungi</taxon>
        <taxon>Dikarya</taxon>
        <taxon>Ascomycota</taxon>
        <taxon>Pezizomycotina</taxon>
        <taxon>Sordariomycetes</taxon>
        <taxon>Hypocreomycetidae</taxon>
        <taxon>Hypocreales</taxon>
        <taxon>Bionectriaceae</taxon>
        <taxon>Clonostachys</taxon>
    </lineage>
</organism>
<dbReference type="InterPro" id="IPR051799">
    <property type="entry name" value="NADH_flavin_oxidoreductase"/>
</dbReference>
<evidence type="ECO:0000313" key="6">
    <source>
        <dbReference type="EMBL" id="CEO52400.1"/>
    </source>
</evidence>
<dbReference type="InterPro" id="IPR001155">
    <property type="entry name" value="OxRdtase_FMN_N"/>
</dbReference>
<keyword evidence="2" id="KW-0285">Flavoprotein</keyword>
<gene>
    <name evidence="6" type="ORF">BN869_000008458_1</name>
</gene>
<dbReference type="CDD" id="cd04733">
    <property type="entry name" value="OYE_like_2_FMN"/>
    <property type="match status" value="1"/>
</dbReference>
<dbReference type="SUPFAM" id="SSF51395">
    <property type="entry name" value="FMN-linked oxidoreductases"/>
    <property type="match status" value="1"/>
</dbReference>
<feature type="domain" description="NADH:flavin oxidoreductase/NADH oxidase N-terminal" evidence="5">
    <location>
        <begin position="26"/>
        <end position="361"/>
    </location>
</feature>
<name>A0A0B7KBY9_BIOOC</name>
<evidence type="ECO:0000256" key="4">
    <source>
        <dbReference type="ARBA" id="ARBA00023002"/>
    </source>
</evidence>
<dbReference type="GO" id="GO:0010181">
    <property type="term" value="F:FMN binding"/>
    <property type="evidence" value="ECO:0007669"/>
    <property type="project" value="InterPro"/>
</dbReference>
<evidence type="ECO:0000256" key="2">
    <source>
        <dbReference type="ARBA" id="ARBA00022630"/>
    </source>
</evidence>
<proteinExistence type="inferred from homology"/>
<dbReference type="PANTHER" id="PTHR43656">
    <property type="entry name" value="BINDING OXIDOREDUCTASE, PUTATIVE (AFU_ORTHOLOGUE AFUA_2G08260)-RELATED"/>
    <property type="match status" value="1"/>
</dbReference>
<dbReference type="PANTHER" id="PTHR43656:SF5">
    <property type="entry name" value="NADH:FLAVIN OXIDOREDUCTASE_NADH OXIDASE N-TERMINAL DOMAIN-CONTAINING PROTEIN"/>
    <property type="match status" value="1"/>
</dbReference>
<dbReference type="Pfam" id="PF00724">
    <property type="entry name" value="Oxidored_FMN"/>
    <property type="match status" value="1"/>
</dbReference>
<comment type="similarity">
    <text evidence="1">Belongs to the NADH:flavin oxidoreductase/NADH oxidase family.</text>
</comment>
<keyword evidence="3" id="KW-0288">FMN</keyword>
<dbReference type="AlphaFoldDB" id="A0A0B7KBY9"/>
<sequence length="445" mass="48442">MPRRYTSEGVDVSPLGQPLYFEFSGRTAKNRFIKAAMSEHLATFDADVLENRGVPLPELVNVYRRWGEGGFGVLLTGNVMIAYDQLEAAENTIIPPDAPFSGDRFEAFGELASQAKKDGSLIVAQVSHPGRQVPESIQPHPISASDVRLEAEFAGKSYAKPRPMEEADFKSVIDGFAHAAEYLYKAGFDGIQLHGAHGYLISQFLSLSTNKRTDEYGGTSILNRARLITEITHAIRARVPDPAFILSIKVNSVEFQDEGFSPEDCKLLCAELERLEFDFIELSGGTYQSSGFKHVRESSKKREAFFIEFAESIIPALSRTKAYVTGGLRSAKAMADALKTVDGVGLGRPATHEFDLPAKILAGSASGAIDVLIREDDFGKAVMTAGLQLKIVGNDKQPLDLSHSGHMKVLDDAVAKWSSGAVPFGDLAAFSIELNPYGTEYQNLA</sequence>
<dbReference type="Gene3D" id="3.20.20.70">
    <property type="entry name" value="Aldolase class I"/>
    <property type="match status" value="1"/>
</dbReference>
<protein>
    <recommendedName>
        <fullName evidence="5">NADH:flavin oxidoreductase/NADH oxidase N-terminal domain-containing protein</fullName>
    </recommendedName>
</protein>
<evidence type="ECO:0000256" key="1">
    <source>
        <dbReference type="ARBA" id="ARBA00005979"/>
    </source>
</evidence>
<keyword evidence="4" id="KW-0560">Oxidoreductase</keyword>
<reference evidence="6" key="1">
    <citation type="submission" date="2015-01" db="EMBL/GenBank/DDBJ databases">
        <authorList>
            <person name="Durling Mikael"/>
        </authorList>
    </citation>
    <scope>NUCLEOTIDE SEQUENCE</scope>
</reference>
<dbReference type="GO" id="GO:0016491">
    <property type="term" value="F:oxidoreductase activity"/>
    <property type="evidence" value="ECO:0007669"/>
    <property type="project" value="UniProtKB-KW"/>
</dbReference>
<accession>A0A0B7KBY9</accession>
<evidence type="ECO:0000259" key="5">
    <source>
        <dbReference type="Pfam" id="PF00724"/>
    </source>
</evidence>
<dbReference type="InterPro" id="IPR013785">
    <property type="entry name" value="Aldolase_TIM"/>
</dbReference>